<dbReference type="CDD" id="cd03801">
    <property type="entry name" value="GT4_PimA-like"/>
    <property type="match status" value="1"/>
</dbReference>
<dbReference type="RefSeq" id="WP_184246042.1">
    <property type="nucleotide sequence ID" value="NZ_JACHLR010000011.1"/>
</dbReference>
<evidence type="ECO:0000313" key="3">
    <source>
        <dbReference type="Proteomes" id="UP000555448"/>
    </source>
</evidence>
<reference evidence="2 3" key="1">
    <citation type="submission" date="2020-08" db="EMBL/GenBank/DDBJ databases">
        <title>Functional genomics of gut bacteria from endangered species of beetles.</title>
        <authorList>
            <person name="Carlos-Shanley C."/>
        </authorList>
    </citation>
    <scope>NUCLEOTIDE SEQUENCE [LARGE SCALE GENOMIC DNA]</scope>
    <source>
        <strain evidence="2 3">S00245</strain>
    </source>
</reference>
<feature type="domain" description="Spore protein YkvP/CgeB glycosyl transferase-like" evidence="1">
    <location>
        <begin position="205"/>
        <end position="355"/>
    </location>
</feature>
<dbReference type="InterPro" id="IPR055259">
    <property type="entry name" value="YkvP/CgeB_Glyco_trans-like"/>
</dbReference>
<organism evidence="2 3">
    <name type="scientific">Novosphingobium chloroacetimidivorans</name>
    <dbReference type="NCBI Taxonomy" id="1428314"/>
    <lineage>
        <taxon>Bacteria</taxon>
        <taxon>Pseudomonadati</taxon>
        <taxon>Pseudomonadota</taxon>
        <taxon>Alphaproteobacteria</taxon>
        <taxon>Sphingomonadales</taxon>
        <taxon>Sphingomonadaceae</taxon>
        <taxon>Novosphingobium</taxon>
    </lineage>
</organism>
<gene>
    <name evidence="2" type="ORF">HNO88_002662</name>
</gene>
<evidence type="ECO:0000313" key="2">
    <source>
        <dbReference type="EMBL" id="MBB4859333.1"/>
    </source>
</evidence>
<dbReference type="AlphaFoldDB" id="A0A7W7KBW2"/>
<dbReference type="SUPFAM" id="SSF53756">
    <property type="entry name" value="UDP-Glycosyltransferase/glycogen phosphorylase"/>
    <property type="match status" value="1"/>
</dbReference>
<accession>A0A7W7KBW2</accession>
<proteinExistence type="predicted"/>
<sequence>MKVVYFTHSLDSCWNHGNAHFLRGVLDELIERGHEVAVFEPEDAWSRANLIADHGTEGLGAYRSAYPRLSSTRYAADADPTELADGADLVIVHEWNAHDLVARLGAARAQGAGYTLLFHDTHHRAVSAPQEMEGYDLSAYDGVLAFGETLSEVYRQRGWGNRVWTWHEAADTRRFFPPVEEGPRSGLVWIGNWGDGERTQELQDFLFGPAQASGLPLDVYGVRYPEDARAILAKFGVRYHGWAANAAAPAIFARHLATVHVPRRFYSTILPGIPTIRVFEALASGIPLVSAPWDDAEGLFRPGWDYLVAADGEEMTAHLADLKTDPALRQALVASGLETILARHTCAHRVDELLAIVASIKPTIKSALAGEPA</sequence>
<keyword evidence="3" id="KW-1185">Reference proteome</keyword>
<dbReference type="Proteomes" id="UP000555448">
    <property type="component" value="Unassembled WGS sequence"/>
</dbReference>
<dbReference type="EMBL" id="JACHLR010000011">
    <property type="protein sequence ID" value="MBB4859333.1"/>
    <property type="molecule type" value="Genomic_DNA"/>
</dbReference>
<dbReference type="Pfam" id="PF13524">
    <property type="entry name" value="Glyco_trans_1_2"/>
    <property type="match status" value="1"/>
</dbReference>
<name>A0A7W7KBW2_9SPHN</name>
<evidence type="ECO:0000259" key="1">
    <source>
        <dbReference type="Pfam" id="PF13524"/>
    </source>
</evidence>
<protein>
    <submittedName>
        <fullName evidence="2">Spore maturation protein CgeB</fullName>
    </submittedName>
</protein>
<comment type="caution">
    <text evidence="2">The sequence shown here is derived from an EMBL/GenBank/DDBJ whole genome shotgun (WGS) entry which is preliminary data.</text>
</comment>
<dbReference type="Gene3D" id="3.40.50.2000">
    <property type="entry name" value="Glycogen Phosphorylase B"/>
    <property type="match status" value="2"/>
</dbReference>